<dbReference type="KEGG" id="het:BBW65_02125"/>
<dbReference type="Gene3D" id="3.90.1150.10">
    <property type="entry name" value="Aspartate Aminotransferase, domain 1"/>
    <property type="match status" value="1"/>
</dbReference>
<evidence type="ECO:0000313" key="9">
    <source>
        <dbReference type="Proteomes" id="UP000092884"/>
    </source>
</evidence>
<evidence type="ECO:0000256" key="5">
    <source>
        <dbReference type="ARBA" id="ARBA00022898"/>
    </source>
</evidence>
<dbReference type="Pfam" id="PF00155">
    <property type="entry name" value="Aminotran_1_2"/>
    <property type="match status" value="1"/>
</dbReference>
<dbReference type="InterPro" id="IPR015422">
    <property type="entry name" value="PyrdxlP-dep_Trfase_small"/>
</dbReference>
<gene>
    <name evidence="8" type="ORF">BBW65_02125</name>
</gene>
<evidence type="ECO:0000256" key="1">
    <source>
        <dbReference type="ARBA" id="ARBA00001933"/>
    </source>
</evidence>
<dbReference type="Gene3D" id="3.40.640.10">
    <property type="entry name" value="Type I PLP-dependent aspartate aminotransferase-like (Major domain)"/>
    <property type="match status" value="1"/>
</dbReference>
<dbReference type="AlphaFoldDB" id="A0A1B1U4Q2"/>
<keyword evidence="3 6" id="KW-0032">Aminotransferase</keyword>
<dbReference type="InterPro" id="IPR015421">
    <property type="entry name" value="PyrdxlP-dep_Trfase_major"/>
</dbReference>
<dbReference type="FunFam" id="3.40.640.10:FF:000033">
    <property type="entry name" value="Aspartate aminotransferase"/>
    <property type="match status" value="1"/>
</dbReference>
<feature type="domain" description="Aminotransferase class I/classII large" evidence="7">
    <location>
        <begin position="31"/>
        <end position="380"/>
    </location>
</feature>
<dbReference type="OrthoDB" id="9803354at2"/>
<dbReference type="GO" id="GO:0006520">
    <property type="term" value="P:amino acid metabolic process"/>
    <property type="evidence" value="ECO:0007669"/>
    <property type="project" value="InterPro"/>
</dbReference>
<dbReference type="InterPro" id="IPR015424">
    <property type="entry name" value="PyrdxlP-dep_Trfase"/>
</dbReference>
<keyword evidence="4 6" id="KW-0808">Transferase</keyword>
<evidence type="ECO:0000256" key="4">
    <source>
        <dbReference type="ARBA" id="ARBA00022679"/>
    </source>
</evidence>
<dbReference type="GO" id="GO:0030170">
    <property type="term" value="F:pyridoxal phosphate binding"/>
    <property type="evidence" value="ECO:0007669"/>
    <property type="project" value="InterPro"/>
</dbReference>
<evidence type="ECO:0000259" key="7">
    <source>
        <dbReference type="Pfam" id="PF00155"/>
    </source>
</evidence>
<keyword evidence="5" id="KW-0663">Pyridoxal phosphate</keyword>
<dbReference type="SUPFAM" id="SSF53383">
    <property type="entry name" value="PLP-dependent transferases"/>
    <property type="match status" value="1"/>
</dbReference>
<organism evidence="8 9">
    <name type="scientific">Helicobacter enhydrae</name>
    <dbReference type="NCBI Taxonomy" id="222136"/>
    <lineage>
        <taxon>Bacteria</taxon>
        <taxon>Pseudomonadati</taxon>
        <taxon>Campylobacterota</taxon>
        <taxon>Epsilonproteobacteria</taxon>
        <taxon>Campylobacterales</taxon>
        <taxon>Helicobacteraceae</taxon>
        <taxon>Helicobacter</taxon>
    </lineage>
</organism>
<dbReference type="InterPro" id="IPR050596">
    <property type="entry name" value="AspAT/PAT-like"/>
</dbReference>
<comment type="similarity">
    <text evidence="2 6">Belongs to the class-I pyridoxal-phosphate-dependent aminotransferase family.</text>
</comment>
<dbReference type="STRING" id="222136.BBW65_02125"/>
<dbReference type="InterPro" id="IPR004839">
    <property type="entry name" value="Aminotransferase_I/II_large"/>
</dbReference>
<keyword evidence="9" id="KW-1185">Reference proteome</keyword>
<evidence type="ECO:0000256" key="2">
    <source>
        <dbReference type="ARBA" id="ARBA00007441"/>
    </source>
</evidence>
<comment type="cofactor">
    <cofactor evidence="1 6">
        <name>pyridoxal 5'-phosphate</name>
        <dbReference type="ChEBI" id="CHEBI:597326"/>
    </cofactor>
</comment>
<dbReference type="EMBL" id="CP016503">
    <property type="protein sequence ID" value="ANV97675.1"/>
    <property type="molecule type" value="Genomic_DNA"/>
</dbReference>
<dbReference type="InterPro" id="IPR004838">
    <property type="entry name" value="NHTrfase_class1_PyrdxlP-BS"/>
</dbReference>
<dbReference type="EC" id="2.6.1.-" evidence="6"/>
<dbReference type="RefSeq" id="WP_066339055.1">
    <property type="nucleotide sequence ID" value="NZ_CP016503.1"/>
</dbReference>
<dbReference type="PANTHER" id="PTHR46383:SF1">
    <property type="entry name" value="ASPARTATE AMINOTRANSFERASE"/>
    <property type="match status" value="1"/>
</dbReference>
<accession>A0A1B1U4Q2</accession>
<dbReference type="PROSITE" id="PS00105">
    <property type="entry name" value="AA_TRANSFER_CLASS_1"/>
    <property type="match status" value="1"/>
</dbReference>
<reference evidence="9" key="1">
    <citation type="submission" date="2016-07" db="EMBL/GenBank/DDBJ databases">
        <authorList>
            <person name="Florea S."/>
            <person name="Webb J.S."/>
            <person name="Jaromczyk J."/>
            <person name="Schardl C.L."/>
        </authorList>
    </citation>
    <scope>NUCLEOTIDE SEQUENCE [LARGE SCALE GENOMIC DNA]</scope>
    <source>
        <strain evidence="9">MIT 01-6242</strain>
    </source>
</reference>
<proteinExistence type="inferred from homology"/>
<dbReference type="GO" id="GO:0008483">
    <property type="term" value="F:transaminase activity"/>
    <property type="evidence" value="ECO:0007669"/>
    <property type="project" value="UniProtKB-KW"/>
</dbReference>
<protein>
    <recommendedName>
        <fullName evidence="6">Aminotransferase</fullName>
        <ecNumber evidence="6">2.6.1.-</ecNumber>
    </recommendedName>
</protein>
<name>A0A1B1U4Q2_9HELI</name>
<sequence length="386" mass="42855">MQYSDKALNLQESNTLAISALAQNLAKSGKEIINLSTGEPDFDTPQSVKDTAIGAINQGFSKYTAVSGILNLKEAICEKLARDNQLHYQPQEIIVSNGAKHSLFNALGAILNPQDEVIIPAPYWVSYPEMVKYNQATPIFIQTTQENHFKITPKDLQEAITPKTKAIILNSPSNPTGSIYNKEEIIELAKVLEGSDIWVISDEIYEKLVYDSSFVSIPSLSQDLLTRTILVNGLSKSSAMTGWRMGYLASKDRTLLKIIDNIQSNSTSNINSFTQMASITALNLKGEIEEMRGIFEQRRDFAYQAAQSIAPLRLNKPQGAFYLFIDISKTPYPNSLDFCQFLLERQGVALVPGIAFGAEGFVRMSFATSIKTLQKGFEKIARFLEN</sequence>
<dbReference type="Proteomes" id="UP000092884">
    <property type="component" value="Chromosome"/>
</dbReference>
<evidence type="ECO:0000256" key="3">
    <source>
        <dbReference type="ARBA" id="ARBA00022576"/>
    </source>
</evidence>
<evidence type="ECO:0000256" key="6">
    <source>
        <dbReference type="RuleBase" id="RU000481"/>
    </source>
</evidence>
<dbReference type="PANTHER" id="PTHR46383">
    <property type="entry name" value="ASPARTATE AMINOTRANSFERASE"/>
    <property type="match status" value="1"/>
</dbReference>
<dbReference type="CDD" id="cd00609">
    <property type="entry name" value="AAT_like"/>
    <property type="match status" value="1"/>
</dbReference>
<evidence type="ECO:0000313" key="8">
    <source>
        <dbReference type="EMBL" id="ANV97675.1"/>
    </source>
</evidence>